<evidence type="ECO:0000256" key="1">
    <source>
        <dbReference type="SAM" id="MobiDB-lite"/>
    </source>
</evidence>
<gene>
    <name evidence="2" type="ORF">TWF481_003862</name>
</gene>
<reference evidence="2 3" key="1">
    <citation type="submission" date="2023-08" db="EMBL/GenBank/DDBJ databases">
        <authorList>
            <person name="Palmer J.M."/>
        </authorList>
    </citation>
    <scope>NUCLEOTIDE SEQUENCE [LARGE SCALE GENOMIC DNA]</scope>
    <source>
        <strain evidence="2 3">TWF481</strain>
    </source>
</reference>
<proteinExistence type="predicted"/>
<sequence>MIDDGGDEATLGDEDEEKDGDGDGDGRFSEGLLEVSLTTVEGINHSSQQTARSGWLILHYRYTPGNAAKA</sequence>
<protein>
    <submittedName>
        <fullName evidence="2">Uncharacterized protein</fullName>
    </submittedName>
</protein>
<feature type="region of interest" description="Disordered" evidence="1">
    <location>
        <begin position="1"/>
        <end position="31"/>
    </location>
</feature>
<organism evidence="2 3">
    <name type="scientific">Arthrobotrys musiformis</name>
    <dbReference type="NCBI Taxonomy" id="47236"/>
    <lineage>
        <taxon>Eukaryota</taxon>
        <taxon>Fungi</taxon>
        <taxon>Dikarya</taxon>
        <taxon>Ascomycota</taxon>
        <taxon>Pezizomycotina</taxon>
        <taxon>Orbiliomycetes</taxon>
        <taxon>Orbiliales</taxon>
        <taxon>Orbiliaceae</taxon>
        <taxon>Arthrobotrys</taxon>
    </lineage>
</organism>
<dbReference type="EMBL" id="JAVHJL010000002">
    <property type="protein sequence ID" value="KAK6509099.1"/>
    <property type="molecule type" value="Genomic_DNA"/>
</dbReference>
<keyword evidence="3" id="KW-1185">Reference proteome</keyword>
<accession>A0AAV9WJ52</accession>
<evidence type="ECO:0000313" key="2">
    <source>
        <dbReference type="EMBL" id="KAK6509099.1"/>
    </source>
</evidence>
<name>A0AAV9WJ52_9PEZI</name>
<evidence type="ECO:0000313" key="3">
    <source>
        <dbReference type="Proteomes" id="UP001370758"/>
    </source>
</evidence>
<dbReference type="AlphaFoldDB" id="A0AAV9WJ52"/>
<dbReference type="Proteomes" id="UP001370758">
    <property type="component" value="Unassembled WGS sequence"/>
</dbReference>
<feature type="compositionally biased region" description="Acidic residues" evidence="1">
    <location>
        <begin position="1"/>
        <end position="23"/>
    </location>
</feature>
<comment type="caution">
    <text evidence="2">The sequence shown here is derived from an EMBL/GenBank/DDBJ whole genome shotgun (WGS) entry which is preliminary data.</text>
</comment>